<feature type="compositionally biased region" description="Gly residues" evidence="1">
    <location>
        <begin position="300"/>
        <end position="311"/>
    </location>
</feature>
<dbReference type="EMBL" id="SMKU01000607">
    <property type="protein sequence ID" value="TDD60511.1"/>
    <property type="molecule type" value="Genomic_DNA"/>
</dbReference>
<name>A0A4R4ZNP1_9ACTN</name>
<proteinExistence type="predicted"/>
<organism evidence="2 3">
    <name type="scientific">Actinomadura rubrisoli</name>
    <dbReference type="NCBI Taxonomy" id="2530368"/>
    <lineage>
        <taxon>Bacteria</taxon>
        <taxon>Bacillati</taxon>
        <taxon>Actinomycetota</taxon>
        <taxon>Actinomycetes</taxon>
        <taxon>Streptosporangiales</taxon>
        <taxon>Thermomonosporaceae</taxon>
        <taxon>Actinomadura</taxon>
    </lineage>
</organism>
<feature type="compositionally biased region" description="Gly residues" evidence="1">
    <location>
        <begin position="336"/>
        <end position="357"/>
    </location>
</feature>
<protein>
    <submittedName>
        <fullName evidence="2">Uncharacterized protein</fullName>
    </submittedName>
</protein>
<evidence type="ECO:0000256" key="1">
    <source>
        <dbReference type="SAM" id="MobiDB-lite"/>
    </source>
</evidence>
<comment type="caution">
    <text evidence="2">The sequence shown here is derived from an EMBL/GenBank/DDBJ whole genome shotgun (WGS) entry which is preliminary data.</text>
</comment>
<accession>A0A4R4ZNP1</accession>
<feature type="region of interest" description="Disordered" evidence="1">
    <location>
        <begin position="269"/>
        <end position="376"/>
    </location>
</feature>
<evidence type="ECO:0000313" key="3">
    <source>
        <dbReference type="Proteomes" id="UP000294513"/>
    </source>
</evidence>
<evidence type="ECO:0000313" key="2">
    <source>
        <dbReference type="EMBL" id="TDD60511.1"/>
    </source>
</evidence>
<reference evidence="2 3" key="1">
    <citation type="submission" date="2019-03" db="EMBL/GenBank/DDBJ databases">
        <title>Draft genome sequences of novel Actinobacteria.</title>
        <authorList>
            <person name="Sahin N."/>
            <person name="Ay H."/>
            <person name="Saygin H."/>
        </authorList>
    </citation>
    <scope>NUCLEOTIDE SEQUENCE [LARGE SCALE GENOMIC DNA]</scope>
    <source>
        <strain evidence="2 3">H3C3</strain>
    </source>
</reference>
<feature type="compositionally biased region" description="Basic residues" evidence="1">
    <location>
        <begin position="366"/>
        <end position="376"/>
    </location>
</feature>
<dbReference type="Proteomes" id="UP000294513">
    <property type="component" value="Unassembled WGS sequence"/>
</dbReference>
<keyword evidence="3" id="KW-1185">Reference proteome</keyword>
<dbReference type="AlphaFoldDB" id="A0A4R4ZNP1"/>
<feature type="non-terminal residue" evidence="2">
    <location>
        <position position="394"/>
    </location>
</feature>
<feature type="compositionally biased region" description="Low complexity" evidence="1">
    <location>
        <begin position="269"/>
        <end position="299"/>
    </location>
</feature>
<sequence length="394" mass="40697">MDSYLDRKADFTRYLVDRLGGVEPGALARRTGLLETTVRALLAGDGELASWEIASACLVAAGVDAGAVAEARRRWSAAEQALWDERGDALRAAFEQNAHGKPAKIVDAHQAKVPWRRLTARHPVTFLPWVAPVFTGDRTLPDPAAARDIRELYALLRELRVWAGSPRQSEIEKRTWGALPDATISAMLQKDRWRAASDRELARVGYFAAACGLPGTEVARWVDAYERLRHVPPPDDLASARAEAAELRRRLAAVQSEADGLRERLRAAEATAPAQAPDGRAPDGPVPDGAAPGRPAPGGTAPGGTASGGPLPGGPVPGGATPSGAVPDGPAPDGPAPGGAVPGGRASGGSASGGTASGGSAPVRGVRARWSPRQRRSMAAAVAVLVFAAGAGAG</sequence>
<gene>
    <name evidence="2" type="ORF">E1298_46005</name>
</gene>
<feature type="compositionally biased region" description="Low complexity" evidence="1">
    <location>
        <begin position="318"/>
        <end position="328"/>
    </location>
</feature>